<dbReference type="Proteomes" id="UP000663671">
    <property type="component" value="Chromosome 2"/>
</dbReference>
<gene>
    <name evidence="2" type="ORF">I7I51_08125</name>
</gene>
<evidence type="ECO:0000313" key="3">
    <source>
        <dbReference type="Proteomes" id="UP000663671"/>
    </source>
</evidence>
<name>A0A8A1LX17_AJECA</name>
<sequence length="103" mass="11636">MREIEDQASLSSGSHRRLSAVNSQLRLGMEGDRVGRAAMEARPTQRCQQIPQIPGRYQIRLRRTQGQDGAVFQRGRSEEERAGESGRGRERDKKEEAVTARAE</sequence>
<protein>
    <submittedName>
        <fullName evidence="2">Uncharacterized protein</fullName>
    </submittedName>
</protein>
<dbReference type="EMBL" id="CP069109">
    <property type="protein sequence ID" value="QSS58696.1"/>
    <property type="molecule type" value="Genomic_DNA"/>
</dbReference>
<dbReference type="OrthoDB" id="10371473at2759"/>
<proteinExistence type="predicted"/>
<evidence type="ECO:0000313" key="2">
    <source>
        <dbReference type="EMBL" id="QSS58696.1"/>
    </source>
</evidence>
<dbReference type="AlphaFoldDB" id="A0A8A1LX17"/>
<evidence type="ECO:0000256" key="1">
    <source>
        <dbReference type="SAM" id="MobiDB-lite"/>
    </source>
</evidence>
<reference evidence="2" key="1">
    <citation type="submission" date="2021-01" db="EMBL/GenBank/DDBJ databases">
        <title>Chromosome-level genome assembly of a human fungal pathogen reveals clustering of transcriptionally co-regulated genes.</title>
        <authorList>
            <person name="Voorhies M."/>
            <person name="Cohen S."/>
            <person name="Shea T.P."/>
            <person name="Petrus S."/>
            <person name="Munoz J.F."/>
            <person name="Poplawski S."/>
            <person name="Goldman W.E."/>
            <person name="Michael T."/>
            <person name="Cuomo C.A."/>
            <person name="Sil A."/>
            <person name="Beyhan S."/>
        </authorList>
    </citation>
    <scope>NUCLEOTIDE SEQUENCE</scope>
    <source>
        <strain evidence="2">WU24</strain>
    </source>
</reference>
<dbReference type="VEuPathDB" id="FungiDB:I7I51_08125"/>
<organism evidence="2 3">
    <name type="scientific">Ajellomyces capsulatus</name>
    <name type="common">Darling's disease fungus</name>
    <name type="synonym">Histoplasma capsulatum</name>
    <dbReference type="NCBI Taxonomy" id="5037"/>
    <lineage>
        <taxon>Eukaryota</taxon>
        <taxon>Fungi</taxon>
        <taxon>Dikarya</taxon>
        <taxon>Ascomycota</taxon>
        <taxon>Pezizomycotina</taxon>
        <taxon>Eurotiomycetes</taxon>
        <taxon>Eurotiomycetidae</taxon>
        <taxon>Onygenales</taxon>
        <taxon>Ajellomycetaceae</taxon>
        <taxon>Histoplasma</taxon>
    </lineage>
</organism>
<accession>A0A8A1LX17</accession>
<feature type="region of interest" description="Disordered" evidence="1">
    <location>
        <begin position="1"/>
        <end position="24"/>
    </location>
</feature>
<feature type="compositionally biased region" description="Basic and acidic residues" evidence="1">
    <location>
        <begin position="75"/>
        <end position="103"/>
    </location>
</feature>
<feature type="region of interest" description="Disordered" evidence="1">
    <location>
        <begin position="63"/>
        <end position="103"/>
    </location>
</feature>